<organism evidence="7 8">
    <name type="scientific">Ligilactobacillus agilis</name>
    <dbReference type="NCBI Taxonomy" id="1601"/>
    <lineage>
        <taxon>Bacteria</taxon>
        <taxon>Bacillati</taxon>
        <taxon>Bacillota</taxon>
        <taxon>Bacilli</taxon>
        <taxon>Lactobacillales</taxon>
        <taxon>Lactobacillaceae</taxon>
        <taxon>Ligilactobacillus</taxon>
    </lineage>
</organism>
<dbReference type="PANTHER" id="PTHR30290">
    <property type="entry name" value="PERIPLASMIC BINDING COMPONENT OF ABC TRANSPORTER"/>
    <property type="match status" value="1"/>
</dbReference>
<dbReference type="PIRSF" id="PIRSF002741">
    <property type="entry name" value="MppA"/>
    <property type="match status" value="1"/>
</dbReference>
<dbReference type="FunFam" id="3.90.76.10:FF:000001">
    <property type="entry name" value="Oligopeptide ABC transporter substrate-binding protein"/>
    <property type="match status" value="1"/>
</dbReference>
<gene>
    <name evidence="7" type="ORF">AYP69_07275</name>
</gene>
<dbReference type="Gene3D" id="3.90.76.10">
    <property type="entry name" value="Dipeptide-binding Protein, Domain 1"/>
    <property type="match status" value="1"/>
</dbReference>
<evidence type="ECO:0000256" key="1">
    <source>
        <dbReference type="ARBA" id="ARBA00004196"/>
    </source>
</evidence>
<dbReference type="PANTHER" id="PTHR30290:SF10">
    <property type="entry name" value="PERIPLASMIC OLIGOPEPTIDE-BINDING PROTEIN-RELATED"/>
    <property type="match status" value="1"/>
</dbReference>
<proteinExistence type="inferred from homology"/>
<dbReference type="InterPro" id="IPR000914">
    <property type="entry name" value="SBP_5_dom"/>
</dbReference>
<dbReference type="InterPro" id="IPR039424">
    <property type="entry name" value="SBP_5"/>
</dbReference>
<dbReference type="GO" id="GO:1904680">
    <property type="term" value="F:peptide transmembrane transporter activity"/>
    <property type="evidence" value="ECO:0007669"/>
    <property type="project" value="TreeGrafter"/>
</dbReference>
<dbReference type="Proteomes" id="UP000215261">
    <property type="component" value="Unassembled WGS sequence"/>
</dbReference>
<keyword evidence="5" id="KW-0571">Peptide transport</keyword>
<evidence type="ECO:0000256" key="5">
    <source>
        <dbReference type="ARBA" id="ARBA00022856"/>
    </source>
</evidence>
<dbReference type="GO" id="GO:0030288">
    <property type="term" value="C:outer membrane-bounded periplasmic space"/>
    <property type="evidence" value="ECO:0007669"/>
    <property type="project" value="UniProtKB-ARBA"/>
</dbReference>
<evidence type="ECO:0000256" key="2">
    <source>
        <dbReference type="ARBA" id="ARBA00005695"/>
    </source>
</evidence>
<dbReference type="Pfam" id="PF00496">
    <property type="entry name" value="SBP_bac_5"/>
    <property type="match status" value="1"/>
</dbReference>
<name>A0A231QH34_9LACO</name>
<dbReference type="EMBL" id="LUGO01000059">
    <property type="protein sequence ID" value="OXS39463.1"/>
    <property type="molecule type" value="Genomic_DNA"/>
</dbReference>
<keyword evidence="5" id="KW-0653">Protein transport</keyword>
<dbReference type="SUPFAM" id="SSF53850">
    <property type="entry name" value="Periplasmic binding protein-like II"/>
    <property type="match status" value="1"/>
</dbReference>
<feature type="domain" description="Solute-binding protein family 5" evidence="6">
    <location>
        <begin position="77"/>
        <end position="459"/>
    </location>
</feature>
<evidence type="ECO:0000259" key="6">
    <source>
        <dbReference type="Pfam" id="PF00496"/>
    </source>
</evidence>
<comment type="subcellular location">
    <subcellularLocation>
        <location evidence="1">Cell envelope</location>
    </subcellularLocation>
</comment>
<reference evidence="7 8" key="1">
    <citation type="submission" date="2016-03" db="EMBL/GenBank/DDBJ databases">
        <title>Sequencing of Lactobacillus Species from Commercial Turkeys.</title>
        <authorList>
            <person name="Johnson T.J."/>
            <person name="Youmans B.P."/>
            <person name="Case K.A."/>
        </authorList>
    </citation>
    <scope>NUCLEOTIDE SEQUENCE [LARGE SCALE GENOMIC DNA]</scope>
    <source>
        <strain evidence="7 8">UMNLA1</strain>
    </source>
</reference>
<dbReference type="AlphaFoldDB" id="A0A231QH34"/>
<sequence length="538" mass="59399">MKRKKLWQSGLLLAAGVVGLASLNVTSVSAASKSVLNWSELSELQTLDTAASLDTTSSEALRNSYEGLYRLGNNGSVHKGLVKTAKLSKDGLTYTFTLQKNAHWSNGDKVTAKDFVYGWRRAVNPETKAANSQLYDGIKNASEIVKGQKDPKQLGIKAVGNYTLKVTLDRKIPYFKSLVAAPVFYPLDQKAVAKYGKEYGTAANKAVYNGPYTVSGWTGSNQKWTLVKNKHYWDKQHVKLAKVNFQVAKSTSTSYNMFQANQLDETNLSTEQARQMKTTKEFVARKQARLNYLQFNLKNKELANANIRKAVSYAIDRKQLVKRVLGDGTVAAHSFVPKELMVTNGKDFADYAAGKVGTSYNKKQAQAYLKKGLQELGLKQLSLDLLGDDDDTSKKINEFIQSQLEDNLGSKKVTVNVTNINKKSRIARMQSGDFGIVQTGWGADYQDATSFLDLFSADSVYNFGKWDNPSYDKLLAQAKTQSGSKRLATLKQANDTLLADQAVVPLCQPALATLLKAKVTGVAYNTIGQYNFKEAQVK</sequence>
<dbReference type="Gene3D" id="3.40.190.10">
    <property type="entry name" value="Periplasmic binding protein-like II"/>
    <property type="match status" value="1"/>
</dbReference>
<keyword evidence="3" id="KW-0813">Transport</keyword>
<dbReference type="Gene3D" id="3.10.105.10">
    <property type="entry name" value="Dipeptide-binding Protein, Domain 3"/>
    <property type="match status" value="1"/>
</dbReference>
<dbReference type="GO" id="GO:0043190">
    <property type="term" value="C:ATP-binding cassette (ABC) transporter complex"/>
    <property type="evidence" value="ECO:0007669"/>
    <property type="project" value="InterPro"/>
</dbReference>
<keyword evidence="4" id="KW-0732">Signal</keyword>
<dbReference type="InterPro" id="IPR030678">
    <property type="entry name" value="Peptide/Ni-bd"/>
</dbReference>
<protein>
    <submittedName>
        <fullName evidence="7">Peptide ABC transporter substrate-binding protein</fullName>
    </submittedName>
</protein>
<dbReference type="RefSeq" id="WP_089144792.1">
    <property type="nucleotide sequence ID" value="NZ_LUGD01000065.1"/>
</dbReference>
<dbReference type="GO" id="GO:0015833">
    <property type="term" value="P:peptide transport"/>
    <property type="evidence" value="ECO:0007669"/>
    <property type="project" value="UniProtKB-KW"/>
</dbReference>
<evidence type="ECO:0000313" key="8">
    <source>
        <dbReference type="Proteomes" id="UP000215261"/>
    </source>
</evidence>
<comment type="caution">
    <text evidence="7">The sequence shown here is derived from an EMBL/GenBank/DDBJ whole genome shotgun (WGS) entry which is preliminary data.</text>
</comment>
<evidence type="ECO:0000313" key="7">
    <source>
        <dbReference type="EMBL" id="OXS39463.1"/>
    </source>
</evidence>
<evidence type="ECO:0000256" key="3">
    <source>
        <dbReference type="ARBA" id="ARBA00022448"/>
    </source>
</evidence>
<dbReference type="CDD" id="cd08504">
    <property type="entry name" value="PBP2_OppA"/>
    <property type="match status" value="1"/>
</dbReference>
<comment type="similarity">
    <text evidence="2">Belongs to the bacterial solute-binding protein 5 family.</text>
</comment>
<evidence type="ECO:0000256" key="4">
    <source>
        <dbReference type="ARBA" id="ARBA00022729"/>
    </source>
</evidence>
<accession>A0A231QH34</accession>
<dbReference type="FunFam" id="3.10.105.10:FF:000001">
    <property type="entry name" value="Oligopeptide ABC transporter, oligopeptide-binding protein"/>
    <property type="match status" value="1"/>
</dbReference>